<evidence type="ECO:0000313" key="3">
    <source>
        <dbReference type="Proteomes" id="UP001358586"/>
    </source>
</evidence>
<feature type="region of interest" description="Disordered" evidence="1">
    <location>
        <begin position="32"/>
        <end position="73"/>
    </location>
</feature>
<feature type="compositionally biased region" description="Basic residues" evidence="1">
    <location>
        <begin position="60"/>
        <end position="73"/>
    </location>
</feature>
<proteinExistence type="predicted"/>
<dbReference type="Proteomes" id="UP001358586">
    <property type="component" value="Chromosome 1"/>
</dbReference>
<accession>A0ABR0R323</accession>
<reference evidence="2 3" key="1">
    <citation type="submission" date="2023-03" db="EMBL/GenBank/DDBJ databases">
        <title>WGS of Gossypium arboreum.</title>
        <authorList>
            <person name="Yu D."/>
        </authorList>
    </citation>
    <scope>NUCLEOTIDE SEQUENCE [LARGE SCALE GENOMIC DNA]</scope>
    <source>
        <tissue evidence="2">Leaf</tissue>
    </source>
</reference>
<feature type="compositionally biased region" description="Basic and acidic residues" evidence="1">
    <location>
        <begin position="50"/>
        <end position="59"/>
    </location>
</feature>
<evidence type="ECO:0000313" key="2">
    <source>
        <dbReference type="EMBL" id="KAK5845980.1"/>
    </source>
</evidence>
<keyword evidence="3" id="KW-1185">Reference proteome</keyword>
<evidence type="ECO:0000256" key="1">
    <source>
        <dbReference type="SAM" id="MobiDB-lite"/>
    </source>
</evidence>
<protein>
    <submittedName>
        <fullName evidence="2">Uncharacterized protein</fullName>
    </submittedName>
</protein>
<organism evidence="2 3">
    <name type="scientific">Gossypium arboreum</name>
    <name type="common">Tree cotton</name>
    <name type="synonym">Gossypium nanking</name>
    <dbReference type="NCBI Taxonomy" id="29729"/>
    <lineage>
        <taxon>Eukaryota</taxon>
        <taxon>Viridiplantae</taxon>
        <taxon>Streptophyta</taxon>
        <taxon>Embryophyta</taxon>
        <taxon>Tracheophyta</taxon>
        <taxon>Spermatophyta</taxon>
        <taxon>Magnoliopsida</taxon>
        <taxon>eudicotyledons</taxon>
        <taxon>Gunneridae</taxon>
        <taxon>Pentapetalae</taxon>
        <taxon>rosids</taxon>
        <taxon>malvids</taxon>
        <taxon>Malvales</taxon>
        <taxon>Malvaceae</taxon>
        <taxon>Malvoideae</taxon>
        <taxon>Gossypium</taxon>
    </lineage>
</organism>
<sequence length="73" mass="8702">MEEDFIVEKILRHLCIEEETQKRDVVYLPQSSKVNHLSESKNSRNGKRKATSETKDVQDKKKKSRNCYNYNKK</sequence>
<dbReference type="EMBL" id="JARKNE010000001">
    <property type="protein sequence ID" value="KAK5845980.1"/>
    <property type="molecule type" value="Genomic_DNA"/>
</dbReference>
<name>A0ABR0R323_GOSAR</name>
<gene>
    <name evidence="2" type="ORF">PVK06_002243</name>
</gene>
<comment type="caution">
    <text evidence="2">The sequence shown here is derived from an EMBL/GenBank/DDBJ whole genome shotgun (WGS) entry which is preliminary data.</text>
</comment>